<keyword evidence="11" id="KW-0963">Cytoplasm</keyword>
<accession>A0A0A2EI12</accession>
<evidence type="ECO:0000256" key="8">
    <source>
        <dbReference type="ARBA" id="ARBA00022759"/>
    </source>
</evidence>
<sequence>MAKDEKKWYIVWSGREPGVYETWDECKRQVIGQKGARYKSFKGISRAEAKSLLLEGAPEVARTKTSSPTAIPKDLPPTDPDAIAVDAACAGNPGVMEYRGVMIETGDVIFHSQKYPRGTNNIGEFLAIVHALALMEQKRHIVPLYSDSRTAIAWVKNKAVKTKLPRDAKTETLWQHIERALSWLKTHDLSPYTILKWDTEHRGEIPADFGRK</sequence>
<keyword evidence="6 11" id="KW-0540">Nuclease</keyword>
<dbReference type="InterPro" id="IPR037056">
    <property type="entry name" value="RNase_H1_N_sf"/>
</dbReference>
<dbReference type="InterPro" id="IPR036397">
    <property type="entry name" value="RNaseH_sf"/>
</dbReference>
<dbReference type="AlphaFoldDB" id="A0A0A2EI12"/>
<dbReference type="PROSITE" id="PS50879">
    <property type="entry name" value="RNASE_H_1"/>
    <property type="match status" value="1"/>
</dbReference>
<evidence type="ECO:0000256" key="10">
    <source>
        <dbReference type="ARBA" id="ARBA00022842"/>
    </source>
</evidence>
<organism evidence="14 15">
    <name type="scientific">Porphyromonas cangingivalis</name>
    <dbReference type="NCBI Taxonomy" id="36874"/>
    <lineage>
        <taxon>Bacteria</taxon>
        <taxon>Pseudomonadati</taxon>
        <taxon>Bacteroidota</taxon>
        <taxon>Bacteroidia</taxon>
        <taxon>Bacteroidales</taxon>
        <taxon>Porphyromonadaceae</taxon>
        <taxon>Porphyromonas</taxon>
    </lineage>
</organism>
<name>A0A0A2EI12_PORCN</name>
<dbReference type="GO" id="GO:0003676">
    <property type="term" value="F:nucleic acid binding"/>
    <property type="evidence" value="ECO:0007669"/>
    <property type="project" value="UniProtKB-UniRule"/>
</dbReference>
<dbReference type="InterPro" id="IPR011320">
    <property type="entry name" value="RNase_H1_N"/>
</dbReference>
<protein>
    <recommendedName>
        <fullName evidence="5 11">Ribonuclease H</fullName>
        <ecNumber evidence="4 11">3.1.26.4</ecNumber>
    </recommendedName>
</protein>
<keyword evidence="7 11" id="KW-0479">Metal-binding</keyword>
<evidence type="ECO:0000256" key="12">
    <source>
        <dbReference type="PIRSR" id="PIRSR037839-1"/>
    </source>
</evidence>
<keyword evidence="8 11" id="KW-0255">Endonuclease</keyword>
<dbReference type="EMBL" id="JQJD01000060">
    <property type="protein sequence ID" value="KGN78471.1"/>
    <property type="molecule type" value="Genomic_DNA"/>
</dbReference>
<evidence type="ECO:0000313" key="15">
    <source>
        <dbReference type="Proteomes" id="UP000030125"/>
    </source>
</evidence>
<comment type="catalytic activity">
    <reaction evidence="11">
        <text>Endonucleolytic cleavage to 5'-phosphomonoester.</text>
        <dbReference type="EC" id="3.1.26.4"/>
    </reaction>
</comment>
<dbReference type="InterPro" id="IPR002156">
    <property type="entry name" value="RNaseH_domain"/>
</dbReference>
<gene>
    <name evidence="14" type="ORF">HQ35_09575</name>
</gene>
<evidence type="ECO:0000256" key="1">
    <source>
        <dbReference type="ARBA" id="ARBA00001946"/>
    </source>
</evidence>
<dbReference type="GO" id="GO:0046872">
    <property type="term" value="F:metal ion binding"/>
    <property type="evidence" value="ECO:0007669"/>
    <property type="project" value="UniProtKB-KW"/>
</dbReference>
<dbReference type="GO" id="GO:0004523">
    <property type="term" value="F:RNA-DNA hybrid ribonuclease activity"/>
    <property type="evidence" value="ECO:0007669"/>
    <property type="project" value="UniProtKB-UniRule"/>
</dbReference>
<comment type="subcellular location">
    <subcellularLocation>
        <location evidence="11">Cytoplasm</location>
    </subcellularLocation>
</comment>
<dbReference type="SUPFAM" id="SSF53098">
    <property type="entry name" value="Ribonuclease H-like"/>
    <property type="match status" value="1"/>
</dbReference>
<dbReference type="InterPro" id="IPR017290">
    <property type="entry name" value="RNase_H_bac"/>
</dbReference>
<dbReference type="RefSeq" id="WP_036852753.1">
    <property type="nucleotide sequence ID" value="NZ_JQJD01000060.1"/>
</dbReference>
<dbReference type="Pfam" id="PF01693">
    <property type="entry name" value="Cauli_VI"/>
    <property type="match status" value="1"/>
</dbReference>
<feature type="domain" description="RNase H type-1" evidence="13">
    <location>
        <begin position="77"/>
        <end position="212"/>
    </location>
</feature>
<dbReference type="InterPro" id="IPR009027">
    <property type="entry name" value="Ribosomal_bL9/RNase_H1_N"/>
</dbReference>
<dbReference type="OrthoDB" id="9811552at2"/>
<comment type="caution">
    <text evidence="14">The sequence shown here is derived from an EMBL/GenBank/DDBJ whole genome shotgun (WGS) entry which is preliminary data.</text>
</comment>
<dbReference type="GO" id="GO:0005737">
    <property type="term" value="C:cytoplasm"/>
    <property type="evidence" value="ECO:0007669"/>
    <property type="project" value="UniProtKB-SubCell"/>
</dbReference>
<evidence type="ECO:0000256" key="5">
    <source>
        <dbReference type="ARBA" id="ARBA00017721"/>
    </source>
</evidence>
<evidence type="ECO:0000259" key="13">
    <source>
        <dbReference type="PROSITE" id="PS50879"/>
    </source>
</evidence>
<dbReference type="STRING" id="36874.HQ34_06770"/>
<dbReference type="InterPro" id="IPR012337">
    <property type="entry name" value="RNaseH-like_sf"/>
</dbReference>
<evidence type="ECO:0000256" key="9">
    <source>
        <dbReference type="ARBA" id="ARBA00022801"/>
    </source>
</evidence>
<comment type="cofactor">
    <cofactor evidence="12">
        <name>Mn(2+)</name>
        <dbReference type="ChEBI" id="CHEBI:29035"/>
    </cofactor>
    <cofactor evidence="12">
        <name>Mg(2+)</name>
        <dbReference type="ChEBI" id="CHEBI:18420"/>
    </cofactor>
    <text evidence="12">Binds 2 metal ions per subunit. Manganese or magnesium.</text>
</comment>
<keyword evidence="10 11" id="KW-0460">Magnesium</keyword>
<dbReference type="Gene3D" id="3.40.970.10">
    <property type="entry name" value="Ribonuclease H1, N-terminal domain"/>
    <property type="match status" value="1"/>
</dbReference>
<feature type="binding site" evidence="12">
    <location>
        <position position="124"/>
    </location>
    <ligand>
        <name>Mg(2+)</name>
        <dbReference type="ChEBI" id="CHEBI:18420"/>
        <label>2</label>
    </ligand>
</feature>
<dbReference type="eggNOG" id="COG3341">
    <property type="taxonomic scope" value="Bacteria"/>
</dbReference>
<proteinExistence type="inferred from homology"/>
<keyword evidence="9 11" id="KW-0378">Hydrolase</keyword>
<feature type="binding site" evidence="12">
    <location>
        <position position="86"/>
    </location>
    <ligand>
        <name>Mg(2+)</name>
        <dbReference type="ChEBI" id="CHEBI:18420"/>
        <label>1</label>
    </ligand>
</feature>
<evidence type="ECO:0000256" key="3">
    <source>
        <dbReference type="ARBA" id="ARBA00005300"/>
    </source>
</evidence>
<dbReference type="PIRSF" id="PIRSF037839">
    <property type="entry name" value="Ribonuclease_H"/>
    <property type="match status" value="1"/>
</dbReference>
<evidence type="ECO:0000256" key="7">
    <source>
        <dbReference type="ARBA" id="ARBA00022723"/>
    </source>
</evidence>
<evidence type="ECO:0000256" key="6">
    <source>
        <dbReference type="ARBA" id="ARBA00022722"/>
    </source>
</evidence>
<dbReference type="SUPFAM" id="SSF55658">
    <property type="entry name" value="L9 N-domain-like"/>
    <property type="match status" value="1"/>
</dbReference>
<dbReference type="Proteomes" id="UP000030125">
    <property type="component" value="Unassembled WGS sequence"/>
</dbReference>
<keyword evidence="12" id="KW-0464">Manganese</keyword>
<evidence type="ECO:0000313" key="14">
    <source>
        <dbReference type="EMBL" id="KGN78471.1"/>
    </source>
</evidence>
<comment type="function">
    <text evidence="2 11">Endonuclease that specifically degrades the RNA of RNA-DNA hybrids.</text>
</comment>
<comment type="similarity">
    <text evidence="3 11">Belongs to the RNase H family.</text>
</comment>
<dbReference type="EC" id="3.1.26.4" evidence="4 11"/>
<reference evidence="14 15" key="1">
    <citation type="submission" date="2014-08" db="EMBL/GenBank/DDBJ databases">
        <title>Porphyromonas cangingivalis strain:COT-109_OH1386 Genome sequencing.</title>
        <authorList>
            <person name="Wallis C."/>
            <person name="Deusch O."/>
            <person name="O'Flynn C."/>
            <person name="Davis I."/>
            <person name="Jospin G."/>
            <person name="Darling A.E."/>
            <person name="Coil D.A."/>
            <person name="Alexiev A."/>
            <person name="Horsfall A."/>
            <person name="Kirkwood N."/>
            <person name="Harris S."/>
            <person name="Eisen J.A."/>
        </authorList>
    </citation>
    <scope>NUCLEOTIDE SEQUENCE [LARGE SCALE GENOMIC DNA]</scope>
    <source>
        <strain evidence="15">COT-109 OH1386</strain>
    </source>
</reference>
<evidence type="ECO:0000256" key="11">
    <source>
        <dbReference type="PIRNR" id="PIRNR037839"/>
    </source>
</evidence>
<comment type="cofactor">
    <cofactor evidence="1">
        <name>Mg(2+)</name>
        <dbReference type="ChEBI" id="CHEBI:18420"/>
    </cofactor>
</comment>
<evidence type="ECO:0000256" key="4">
    <source>
        <dbReference type="ARBA" id="ARBA00012180"/>
    </source>
</evidence>
<feature type="binding site" evidence="12">
    <location>
        <position position="208"/>
    </location>
    <ligand>
        <name>Mg(2+)</name>
        <dbReference type="ChEBI" id="CHEBI:18420"/>
        <label>1</label>
    </ligand>
</feature>
<dbReference type="Pfam" id="PF00075">
    <property type="entry name" value="RNase_H"/>
    <property type="match status" value="1"/>
</dbReference>
<keyword evidence="15" id="KW-1185">Reference proteome</keyword>
<feature type="binding site" evidence="12">
    <location>
        <position position="147"/>
    </location>
    <ligand>
        <name>Mg(2+)</name>
        <dbReference type="ChEBI" id="CHEBI:18420"/>
        <label>2</label>
    </ligand>
</feature>
<evidence type="ECO:0000256" key="2">
    <source>
        <dbReference type="ARBA" id="ARBA00004065"/>
    </source>
</evidence>
<dbReference type="Gene3D" id="3.30.420.10">
    <property type="entry name" value="Ribonuclease H-like superfamily/Ribonuclease H"/>
    <property type="match status" value="1"/>
</dbReference>
<dbReference type="FunFam" id="3.40.970.10:FF:000002">
    <property type="entry name" value="Ribonuclease H"/>
    <property type="match status" value="1"/>
</dbReference>